<proteinExistence type="predicted"/>
<name>A0ABR2K298_9EUKA</name>
<dbReference type="Gene3D" id="1.10.287.370">
    <property type="match status" value="1"/>
</dbReference>
<evidence type="ECO:0000313" key="2">
    <source>
        <dbReference type="Proteomes" id="UP001470230"/>
    </source>
</evidence>
<reference evidence="1 2" key="1">
    <citation type="submission" date="2024-04" db="EMBL/GenBank/DDBJ databases">
        <title>Tritrichomonas musculus Genome.</title>
        <authorList>
            <person name="Alves-Ferreira E."/>
            <person name="Grigg M."/>
            <person name="Lorenzi H."/>
            <person name="Galac M."/>
        </authorList>
    </citation>
    <scope>NUCLEOTIDE SEQUENCE [LARGE SCALE GENOMIC DNA]</scope>
    <source>
        <strain evidence="1 2">EAF2021</strain>
    </source>
</reference>
<gene>
    <name evidence="1" type="ORF">M9Y10_044332</name>
</gene>
<sequence length="147" mass="17346">MIIEEEVFKKLFEYFTFKIISNMTNYVSLPDECKQEFYKLRDEEDEYTENLSLLTEQLQSELTKRRVKYVTRKEILSYPSETHVFNQLGKAFLISDVKSLDDKLRTDLGNSDQKILKIKKTGAYLVSMRDGVRKQISDLVSPYVHTQ</sequence>
<protein>
    <submittedName>
        <fullName evidence="1">Prefoldin subunit 1</fullName>
    </submittedName>
</protein>
<evidence type="ECO:0000313" key="1">
    <source>
        <dbReference type="EMBL" id="KAK8885203.1"/>
    </source>
</evidence>
<dbReference type="SUPFAM" id="SSF46579">
    <property type="entry name" value="Prefoldin"/>
    <property type="match status" value="1"/>
</dbReference>
<dbReference type="Proteomes" id="UP001470230">
    <property type="component" value="Unassembled WGS sequence"/>
</dbReference>
<dbReference type="InterPro" id="IPR009053">
    <property type="entry name" value="Prefoldin"/>
</dbReference>
<keyword evidence="2" id="KW-1185">Reference proteome</keyword>
<dbReference type="EMBL" id="JAPFFF010000008">
    <property type="protein sequence ID" value="KAK8885203.1"/>
    <property type="molecule type" value="Genomic_DNA"/>
</dbReference>
<accession>A0ABR2K298</accession>
<comment type="caution">
    <text evidence="1">The sequence shown here is derived from an EMBL/GenBank/DDBJ whole genome shotgun (WGS) entry which is preliminary data.</text>
</comment>
<organism evidence="1 2">
    <name type="scientific">Tritrichomonas musculus</name>
    <dbReference type="NCBI Taxonomy" id="1915356"/>
    <lineage>
        <taxon>Eukaryota</taxon>
        <taxon>Metamonada</taxon>
        <taxon>Parabasalia</taxon>
        <taxon>Tritrichomonadida</taxon>
        <taxon>Tritrichomonadidae</taxon>
        <taxon>Tritrichomonas</taxon>
    </lineage>
</organism>